<comment type="caution">
    <text evidence="12">The sequence shown here is derived from an EMBL/GenBank/DDBJ whole genome shotgun (WGS) entry which is preliminary data.</text>
</comment>
<dbReference type="AlphaFoldDB" id="A0A8H6BS78"/>
<dbReference type="PROSITE" id="PS00218">
    <property type="entry name" value="AMINO_ACID_PERMEASE_1"/>
    <property type="match status" value="1"/>
</dbReference>
<evidence type="ECO:0000256" key="10">
    <source>
        <dbReference type="SAM" id="Phobius"/>
    </source>
</evidence>
<evidence type="ECO:0000256" key="6">
    <source>
        <dbReference type="ARBA" id="ARBA00022970"/>
    </source>
</evidence>
<keyword evidence="7 10" id="KW-1133">Transmembrane helix</keyword>
<evidence type="ECO:0000256" key="5">
    <source>
        <dbReference type="ARBA" id="ARBA00022692"/>
    </source>
</evidence>
<evidence type="ECO:0000256" key="8">
    <source>
        <dbReference type="ARBA" id="ARBA00023136"/>
    </source>
</evidence>
<dbReference type="GO" id="GO:0015171">
    <property type="term" value="F:amino acid transmembrane transporter activity"/>
    <property type="evidence" value="ECO:0007669"/>
    <property type="project" value="TreeGrafter"/>
</dbReference>
<dbReference type="InterPro" id="IPR004841">
    <property type="entry name" value="AA-permease/SLC12A_dom"/>
</dbReference>
<feature type="transmembrane region" description="Helical" evidence="10">
    <location>
        <begin position="234"/>
        <end position="257"/>
    </location>
</feature>
<feature type="transmembrane region" description="Helical" evidence="10">
    <location>
        <begin position="443"/>
        <end position="462"/>
    </location>
</feature>
<evidence type="ECO:0000256" key="7">
    <source>
        <dbReference type="ARBA" id="ARBA00022989"/>
    </source>
</evidence>
<name>A0A8H6BS78_CANAX</name>
<accession>A0A8H6BS78</accession>
<keyword evidence="3" id="KW-0813">Transport</keyword>
<sequence length="599" mass="65561">MTTKEKDEFNIGSLQNSPESSTNMSPDVITTPISKWQAFKDSFKPPEQKPLASSSSSTSSLSASSPHHNDVANDYDIEKSLRPDQQGELKRELKNRHVQMIALGGSVGTGLLIGSGGALHQGGPAALLIAWGITGTMVFCIIHSLGELCVAFPVNGAFSTYANMFVDSSWAFAVGWNYAIMWLIVLPLELVAAAMCITYWNDEINPASWVAIFYVLIVVINIFGVKYYGDAEMYLTIFKIIAIVGFIILGVVLVCGGGPTHEFIGNKYWKQDGAFANGFKGVATTFVTASYSMAGSEMVGLASAEVANPQKSLPKAIRQVFWRIFLFYFLSLTFIGLLVPSNSPQLLGASGTSASPFVIAIKNGGIYALPSIFNACILLSVLSVGNSAVYGCSRTIQSLGAQGLGPKIFAYVDRKGRPLGGLVISAIFGLLCFLSAYHDEATIFNWLLSVAGLATIFSWFNIGLCHVRFRLALRKQGRSLQELTFTALTGVWGSVYSMIFLCVVLVIQFWTALFPLGSKGKANAENFFQNYLGAVVILIFYVGHKLYTRNWKLCVKLEDIDLDSGRRSFDLDLIRAEIEEEKAANKAKPLYKRLWNYWC</sequence>
<dbReference type="EMBL" id="JABWAD010000068">
    <property type="protein sequence ID" value="KAF6060547.1"/>
    <property type="molecule type" value="Genomic_DNA"/>
</dbReference>
<feature type="transmembrane region" description="Helical" evidence="10">
    <location>
        <begin position="372"/>
        <end position="392"/>
    </location>
</feature>
<feature type="transmembrane region" description="Helical" evidence="10">
    <location>
        <begin position="419"/>
        <end position="437"/>
    </location>
</feature>
<keyword evidence="5 10" id="KW-0812">Transmembrane</keyword>
<feature type="transmembrane region" description="Helical" evidence="10">
    <location>
        <begin position="527"/>
        <end position="543"/>
    </location>
</feature>
<keyword evidence="6" id="KW-0029">Amino-acid transport</keyword>
<feature type="compositionally biased region" description="Basic and acidic residues" evidence="9">
    <location>
        <begin position="67"/>
        <end position="79"/>
    </location>
</feature>
<dbReference type="FunFam" id="1.20.1740.10:FF:000131">
    <property type="entry name" value="General amino-acid permease GAP1"/>
    <property type="match status" value="1"/>
</dbReference>
<dbReference type="Gene3D" id="1.20.1740.10">
    <property type="entry name" value="Amino acid/polyamine transporter I"/>
    <property type="match status" value="1"/>
</dbReference>
<keyword evidence="4" id="KW-1003">Cell membrane</keyword>
<dbReference type="InterPro" id="IPR050524">
    <property type="entry name" value="APC_YAT"/>
</dbReference>
<protein>
    <submittedName>
        <fullName evidence="12">Amino-acid permease GAP3</fullName>
    </submittedName>
</protein>
<gene>
    <name evidence="12" type="primary">HIP1</name>
    <name evidence="12" type="ORF">FOB64_006741</name>
</gene>
<keyword evidence="8 10" id="KW-0472">Membrane</keyword>
<feature type="transmembrane region" description="Helical" evidence="10">
    <location>
        <begin position="207"/>
        <end position="228"/>
    </location>
</feature>
<feature type="compositionally biased region" description="Low complexity" evidence="9">
    <location>
        <begin position="51"/>
        <end position="65"/>
    </location>
</feature>
<evidence type="ECO:0000313" key="12">
    <source>
        <dbReference type="EMBL" id="KAF6060547.1"/>
    </source>
</evidence>
<evidence type="ECO:0000256" key="3">
    <source>
        <dbReference type="ARBA" id="ARBA00022448"/>
    </source>
</evidence>
<dbReference type="PANTHER" id="PTHR43341">
    <property type="entry name" value="AMINO ACID PERMEASE"/>
    <property type="match status" value="1"/>
</dbReference>
<feature type="transmembrane region" description="Helical" evidence="10">
    <location>
        <begin position="152"/>
        <end position="173"/>
    </location>
</feature>
<feature type="transmembrane region" description="Helical" evidence="10">
    <location>
        <begin position="179"/>
        <end position="200"/>
    </location>
</feature>
<dbReference type="Proteomes" id="UP000536275">
    <property type="component" value="Unassembled WGS sequence"/>
</dbReference>
<evidence type="ECO:0000256" key="2">
    <source>
        <dbReference type="ARBA" id="ARBA00006983"/>
    </source>
</evidence>
<dbReference type="PANTHER" id="PTHR43341:SF1">
    <property type="entry name" value="GENERAL AMINO-ACID PERMEASE GAP1"/>
    <property type="match status" value="1"/>
</dbReference>
<comment type="subcellular location">
    <subcellularLocation>
        <location evidence="1">Cell membrane</location>
        <topology evidence="1">Multi-pass membrane protein</topology>
    </subcellularLocation>
</comment>
<evidence type="ECO:0000313" key="13">
    <source>
        <dbReference type="Proteomes" id="UP000536275"/>
    </source>
</evidence>
<dbReference type="Pfam" id="PF00324">
    <property type="entry name" value="AA_permease"/>
    <property type="match status" value="1"/>
</dbReference>
<dbReference type="InterPro" id="IPR004762">
    <property type="entry name" value="Amino_acid_permease_fungi"/>
</dbReference>
<dbReference type="NCBIfam" id="TIGR00913">
    <property type="entry name" value="2A0310"/>
    <property type="match status" value="1"/>
</dbReference>
<feature type="transmembrane region" description="Helical" evidence="10">
    <location>
        <begin position="100"/>
        <end position="119"/>
    </location>
</feature>
<feature type="region of interest" description="Disordered" evidence="9">
    <location>
        <begin position="1"/>
        <end position="79"/>
    </location>
</feature>
<evidence type="ECO:0000256" key="1">
    <source>
        <dbReference type="ARBA" id="ARBA00004651"/>
    </source>
</evidence>
<evidence type="ECO:0000256" key="4">
    <source>
        <dbReference type="ARBA" id="ARBA00022475"/>
    </source>
</evidence>
<dbReference type="InterPro" id="IPR004840">
    <property type="entry name" value="Amino_acid_permease_CS"/>
</dbReference>
<evidence type="ECO:0000259" key="11">
    <source>
        <dbReference type="Pfam" id="PF00324"/>
    </source>
</evidence>
<comment type="similarity">
    <text evidence="2">Belongs to the amino acid-polyamine-organocation (APC) superfamily. YAT (TC 2.A.3.10) family.</text>
</comment>
<dbReference type="GO" id="GO:0005886">
    <property type="term" value="C:plasma membrane"/>
    <property type="evidence" value="ECO:0007669"/>
    <property type="project" value="UniProtKB-SubCell"/>
</dbReference>
<feature type="transmembrane region" description="Helical" evidence="10">
    <location>
        <begin position="320"/>
        <end position="339"/>
    </location>
</feature>
<reference evidence="12 13" key="1">
    <citation type="submission" date="2020-03" db="EMBL/GenBank/DDBJ databases">
        <title>FDA dAtabase for Regulatory Grade micrObial Sequences (FDA-ARGOS): Supporting development and validation of Infectious Disease Dx tests.</title>
        <authorList>
            <person name="Campos J."/>
            <person name="Goldberg B."/>
            <person name="Tallon L."/>
            <person name="Sadzewicz L."/>
            <person name="Vavikolanu K."/>
            <person name="Mehta A."/>
            <person name="Aluvathingal J."/>
            <person name="Nadendla S."/>
            <person name="Nandy P."/>
            <person name="Geyer C."/>
            <person name="Yan Y."/>
            <person name="Sichtig H."/>
        </authorList>
    </citation>
    <scope>NUCLEOTIDE SEQUENCE [LARGE SCALE GENOMIC DNA]</scope>
    <source>
        <strain evidence="12 13">FDAARGOS_656</strain>
    </source>
</reference>
<feature type="transmembrane region" description="Helical" evidence="10">
    <location>
        <begin position="125"/>
        <end position="145"/>
    </location>
</feature>
<feature type="compositionally biased region" description="Polar residues" evidence="9">
    <location>
        <begin position="12"/>
        <end position="25"/>
    </location>
</feature>
<proteinExistence type="inferred from homology"/>
<organism evidence="12 13">
    <name type="scientific">Candida albicans</name>
    <name type="common">Yeast</name>
    <dbReference type="NCBI Taxonomy" id="5476"/>
    <lineage>
        <taxon>Eukaryota</taxon>
        <taxon>Fungi</taxon>
        <taxon>Dikarya</taxon>
        <taxon>Ascomycota</taxon>
        <taxon>Saccharomycotina</taxon>
        <taxon>Pichiomycetes</taxon>
        <taxon>Debaryomycetaceae</taxon>
        <taxon>Candida/Lodderomyces clade</taxon>
        <taxon>Candida</taxon>
    </lineage>
</organism>
<evidence type="ECO:0000256" key="9">
    <source>
        <dbReference type="SAM" id="MobiDB-lite"/>
    </source>
</evidence>
<feature type="domain" description="Amino acid permease/ SLC12A" evidence="11">
    <location>
        <begin position="97"/>
        <end position="553"/>
    </location>
</feature>
<feature type="transmembrane region" description="Helical" evidence="10">
    <location>
        <begin position="483"/>
        <end position="507"/>
    </location>
</feature>